<organism evidence="1 2">
    <name type="scientific">Microvirga alba</name>
    <dbReference type="NCBI Taxonomy" id="2791025"/>
    <lineage>
        <taxon>Bacteria</taxon>
        <taxon>Pseudomonadati</taxon>
        <taxon>Pseudomonadota</taxon>
        <taxon>Alphaproteobacteria</taxon>
        <taxon>Hyphomicrobiales</taxon>
        <taxon>Methylobacteriaceae</taxon>
        <taxon>Microvirga</taxon>
    </lineage>
</organism>
<dbReference type="RefSeq" id="WP_196271710.1">
    <property type="nucleotide sequence ID" value="NZ_JADQDO010000004.1"/>
</dbReference>
<evidence type="ECO:0000313" key="1">
    <source>
        <dbReference type="EMBL" id="MBF9233704.1"/>
    </source>
</evidence>
<gene>
    <name evidence="1" type="ORF">I2H38_09990</name>
</gene>
<accession>A0A931FN54</accession>
<dbReference type="EMBL" id="JADQDO010000004">
    <property type="protein sequence ID" value="MBF9233704.1"/>
    <property type="molecule type" value="Genomic_DNA"/>
</dbReference>
<name>A0A931FN54_9HYPH</name>
<dbReference type="Proteomes" id="UP000599312">
    <property type="component" value="Unassembled WGS sequence"/>
</dbReference>
<protein>
    <submittedName>
        <fullName evidence="1">Uncharacterized protein</fullName>
    </submittedName>
</protein>
<proteinExistence type="predicted"/>
<keyword evidence="2" id="KW-1185">Reference proteome</keyword>
<sequence>MPALVVGVHAFVPRSVKDVNGRDKPGHNGCDAGGRLYRSRLIALIAP</sequence>
<reference evidence="1" key="1">
    <citation type="submission" date="2020-11" db="EMBL/GenBank/DDBJ databases">
        <authorList>
            <person name="Kim M.K."/>
        </authorList>
    </citation>
    <scope>NUCLEOTIDE SEQUENCE</scope>
    <source>
        <strain evidence="1">BT350</strain>
    </source>
</reference>
<dbReference type="AlphaFoldDB" id="A0A931FN54"/>
<evidence type="ECO:0000313" key="2">
    <source>
        <dbReference type="Proteomes" id="UP000599312"/>
    </source>
</evidence>
<comment type="caution">
    <text evidence="1">The sequence shown here is derived from an EMBL/GenBank/DDBJ whole genome shotgun (WGS) entry which is preliminary data.</text>
</comment>